<dbReference type="OrthoDB" id="444631at2759"/>
<organism evidence="9 10">
    <name type="scientific">Paraphaeosphaeria minitans</name>
    <dbReference type="NCBI Taxonomy" id="565426"/>
    <lineage>
        <taxon>Eukaryota</taxon>
        <taxon>Fungi</taxon>
        <taxon>Dikarya</taxon>
        <taxon>Ascomycota</taxon>
        <taxon>Pezizomycotina</taxon>
        <taxon>Dothideomycetes</taxon>
        <taxon>Pleosporomycetidae</taxon>
        <taxon>Pleosporales</taxon>
        <taxon>Massarineae</taxon>
        <taxon>Didymosphaeriaceae</taxon>
        <taxon>Paraphaeosphaeria</taxon>
    </lineage>
</organism>
<dbReference type="AlphaFoldDB" id="A0A9P6GJR4"/>
<dbReference type="Proteomes" id="UP000756921">
    <property type="component" value="Unassembled WGS sequence"/>
</dbReference>
<comment type="caution">
    <text evidence="9">The sequence shown here is derived from an EMBL/GenBank/DDBJ whole genome shotgun (WGS) entry which is preliminary data.</text>
</comment>
<feature type="transmembrane region" description="Helical" evidence="7">
    <location>
        <begin position="70"/>
        <end position="91"/>
    </location>
</feature>
<evidence type="ECO:0000256" key="4">
    <source>
        <dbReference type="ARBA" id="ARBA00023136"/>
    </source>
</evidence>
<feature type="transmembrane region" description="Helical" evidence="7">
    <location>
        <begin position="32"/>
        <end position="58"/>
    </location>
</feature>
<feature type="compositionally biased region" description="Polar residues" evidence="6">
    <location>
        <begin position="328"/>
        <end position="341"/>
    </location>
</feature>
<evidence type="ECO:0000259" key="8">
    <source>
        <dbReference type="Pfam" id="PF20684"/>
    </source>
</evidence>
<dbReference type="InterPro" id="IPR052337">
    <property type="entry name" value="SAT4-like"/>
</dbReference>
<dbReference type="GO" id="GO:0016020">
    <property type="term" value="C:membrane"/>
    <property type="evidence" value="ECO:0007669"/>
    <property type="project" value="UniProtKB-SubCell"/>
</dbReference>
<evidence type="ECO:0000256" key="5">
    <source>
        <dbReference type="ARBA" id="ARBA00038359"/>
    </source>
</evidence>
<feature type="compositionally biased region" description="Basic and acidic residues" evidence="6">
    <location>
        <begin position="316"/>
        <end position="325"/>
    </location>
</feature>
<feature type="compositionally biased region" description="Polar residues" evidence="6">
    <location>
        <begin position="378"/>
        <end position="399"/>
    </location>
</feature>
<evidence type="ECO:0000313" key="10">
    <source>
        <dbReference type="Proteomes" id="UP000756921"/>
    </source>
</evidence>
<feature type="transmembrane region" description="Helical" evidence="7">
    <location>
        <begin position="111"/>
        <end position="135"/>
    </location>
</feature>
<dbReference type="PANTHER" id="PTHR33048:SF146">
    <property type="entry name" value="INTEGRAL MEMBRANE PROTEIN"/>
    <property type="match status" value="1"/>
</dbReference>
<keyword evidence="10" id="KW-1185">Reference proteome</keyword>
<evidence type="ECO:0000256" key="6">
    <source>
        <dbReference type="SAM" id="MobiDB-lite"/>
    </source>
</evidence>
<name>A0A9P6GJR4_9PLEO</name>
<keyword evidence="4 7" id="KW-0472">Membrane</keyword>
<protein>
    <submittedName>
        <fullName evidence="9">Integral membrane protein</fullName>
    </submittedName>
</protein>
<evidence type="ECO:0000313" key="9">
    <source>
        <dbReference type="EMBL" id="KAF9736932.1"/>
    </source>
</evidence>
<accession>A0A9P6GJR4</accession>
<dbReference type="Pfam" id="PF20684">
    <property type="entry name" value="Fung_rhodopsin"/>
    <property type="match status" value="1"/>
</dbReference>
<evidence type="ECO:0000256" key="7">
    <source>
        <dbReference type="SAM" id="Phobius"/>
    </source>
</evidence>
<sequence length="399" mass="44147">MSLPPGVDLCQIPLVPNPSGAPPNFTNPPSRWTVYLAVVMPFASISFTALAIRIWINLKMLGKLHLDDQLCILAFVCLTTYIGVGAASVRNTARHQWDLPVCYFDERYTKLAFALNVVVGPAYWASKAAIIALYIRLFQVEVWLRRTSYITIVLLFLVYWSLIPVSAVYCTPRNGAAWDLILLGSCQQHLLFAGPMQGAVSIAADVFILFLPLPIIVKLNLPFRKKIGVVTVFFVGVLAVIVTCVSMYYRILIHSGKDITWNSPVVLATAAAEGYITVICSCAPAIYSSWNNYFAHSALFVSLRSAFSSVRSTRTGHSELPDKDSYPLSKNSRPAQSSKSHQSFERSLLSEQAPTGRVETVLAPPEQSRDRYGRLGNITKSTRIEQSSNEAAVTTTEYR</sequence>
<keyword evidence="3 7" id="KW-1133">Transmembrane helix</keyword>
<proteinExistence type="inferred from homology"/>
<feature type="transmembrane region" description="Helical" evidence="7">
    <location>
        <begin position="227"/>
        <end position="249"/>
    </location>
</feature>
<evidence type="ECO:0000256" key="1">
    <source>
        <dbReference type="ARBA" id="ARBA00004141"/>
    </source>
</evidence>
<dbReference type="EMBL" id="WJXW01000004">
    <property type="protein sequence ID" value="KAF9736932.1"/>
    <property type="molecule type" value="Genomic_DNA"/>
</dbReference>
<evidence type="ECO:0000256" key="3">
    <source>
        <dbReference type="ARBA" id="ARBA00022989"/>
    </source>
</evidence>
<feature type="domain" description="Rhodopsin" evidence="8">
    <location>
        <begin position="52"/>
        <end position="288"/>
    </location>
</feature>
<feature type="region of interest" description="Disordered" evidence="6">
    <location>
        <begin position="314"/>
        <end position="399"/>
    </location>
</feature>
<dbReference type="PANTHER" id="PTHR33048">
    <property type="entry name" value="PTH11-LIKE INTEGRAL MEMBRANE PROTEIN (AFU_ORTHOLOGUE AFUA_5G11245)"/>
    <property type="match status" value="1"/>
</dbReference>
<keyword evidence="2 7" id="KW-0812">Transmembrane</keyword>
<gene>
    <name evidence="9" type="ORF">PMIN01_04711</name>
</gene>
<dbReference type="InterPro" id="IPR049326">
    <property type="entry name" value="Rhodopsin_dom_fungi"/>
</dbReference>
<feature type="transmembrane region" description="Helical" evidence="7">
    <location>
        <begin position="189"/>
        <end position="215"/>
    </location>
</feature>
<evidence type="ECO:0000256" key="2">
    <source>
        <dbReference type="ARBA" id="ARBA00022692"/>
    </source>
</evidence>
<comment type="subcellular location">
    <subcellularLocation>
        <location evidence="1">Membrane</location>
        <topology evidence="1">Multi-pass membrane protein</topology>
    </subcellularLocation>
</comment>
<feature type="transmembrane region" description="Helical" evidence="7">
    <location>
        <begin position="147"/>
        <end position="169"/>
    </location>
</feature>
<comment type="similarity">
    <text evidence="5">Belongs to the SAT4 family.</text>
</comment>
<reference evidence="9" key="1">
    <citation type="journal article" date="2020" name="Mol. Plant Microbe Interact.">
        <title>Genome Sequence of the Biocontrol Agent Coniothyrium minitans strain Conio (IMI 134523).</title>
        <authorList>
            <person name="Patel D."/>
            <person name="Shittu T.A."/>
            <person name="Baroncelli R."/>
            <person name="Muthumeenakshi S."/>
            <person name="Osborne T.H."/>
            <person name="Janganan T.K."/>
            <person name="Sreenivasaprasad S."/>
        </authorList>
    </citation>
    <scope>NUCLEOTIDE SEQUENCE</scope>
    <source>
        <strain evidence="9">Conio</strain>
    </source>
</reference>